<accession>A0A1A7YIM1</accession>
<name>A0A1A7YIM1_9TELE</name>
<reference evidence="1" key="1">
    <citation type="submission" date="2016-05" db="EMBL/GenBank/DDBJ databases">
        <authorList>
            <person name="Lavstsen T."/>
            <person name="Jespersen J.S."/>
        </authorList>
    </citation>
    <scope>NUCLEOTIDE SEQUENCE</scope>
    <source>
        <tissue evidence="1">Brain</tissue>
    </source>
</reference>
<feature type="non-terminal residue" evidence="1">
    <location>
        <position position="1"/>
    </location>
</feature>
<dbReference type="AlphaFoldDB" id="A0A1A7YIM1"/>
<protein>
    <submittedName>
        <fullName evidence="1">Uncharacterized protein</fullName>
    </submittedName>
</protein>
<sequence length="66" mass="7308">CLCVLLDPELLSKSDGEESRESCRQICHFHLVPTFIDDPHGSPTGRCSQSTVDSSTSVRTWTLDTL</sequence>
<evidence type="ECO:0000313" key="1">
    <source>
        <dbReference type="EMBL" id="SBP30427.1"/>
    </source>
</evidence>
<reference evidence="1" key="2">
    <citation type="submission" date="2016-06" db="EMBL/GenBank/DDBJ databases">
        <title>The genome of a short-lived fish provides insights into sex chromosome evolution and the genetic control of aging.</title>
        <authorList>
            <person name="Reichwald K."/>
            <person name="Felder M."/>
            <person name="Petzold A."/>
            <person name="Koch P."/>
            <person name="Groth M."/>
            <person name="Platzer M."/>
        </authorList>
    </citation>
    <scope>NUCLEOTIDE SEQUENCE</scope>
    <source>
        <tissue evidence="1">Brain</tissue>
    </source>
</reference>
<feature type="non-terminal residue" evidence="1">
    <location>
        <position position="66"/>
    </location>
</feature>
<organism evidence="1">
    <name type="scientific">Iconisemion striatum</name>
    <dbReference type="NCBI Taxonomy" id="60296"/>
    <lineage>
        <taxon>Eukaryota</taxon>
        <taxon>Metazoa</taxon>
        <taxon>Chordata</taxon>
        <taxon>Craniata</taxon>
        <taxon>Vertebrata</taxon>
        <taxon>Euteleostomi</taxon>
        <taxon>Actinopterygii</taxon>
        <taxon>Neopterygii</taxon>
        <taxon>Teleostei</taxon>
        <taxon>Neoteleostei</taxon>
        <taxon>Acanthomorphata</taxon>
        <taxon>Ovalentaria</taxon>
        <taxon>Atherinomorphae</taxon>
        <taxon>Cyprinodontiformes</taxon>
        <taxon>Nothobranchiidae</taxon>
        <taxon>Iconisemion</taxon>
    </lineage>
</organism>
<dbReference type="EMBL" id="HADX01008195">
    <property type="protein sequence ID" value="SBP30427.1"/>
    <property type="molecule type" value="Transcribed_RNA"/>
</dbReference>
<gene>
    <name evidence="1" type="primary">Nfu_g_1_008392</name>
</gene>
<proteinExistence type="predicted"/>